<comment type="caution">
    <text evidence="1">The sequence shown here is derived from an EMBL/GenBank/DDBJ whole genome shotgun (WGS) entry which is preliminary data.</text>
</comment>
<dbReference type="Proteomes" id="UP000642488">
    <property type="component" value="Unassembled WGS sequence"/>
</dbReference>
<gene>
    <name evidence="1" type="ORF">ILP92_01845</name>
</gene>
<reference evidence="1" key="1">
    <citation type="submission" date="2020-12" db="EMBL/GenBank/DDBJ databases">
        <title>Bacterial taxonomy.</title>
        <authorList>
            <person name="Pan X."/>
        </authorList>
    </citation>
    <scope>NUCLEOTIDE SEQUENCE</scope>
    <source>
        <strain evidence="1">KCTC 52957</strain>
    </source>
</reference>
<evidence type="ECO:0000313" key="1">
    <source>
        <dbReference type="EMBL" id="MBJ3761494.1"/>
    </source>
</evidence>
<organism evidence="1 2">
    <name type="scientific">Palleronia pontilimi</name>
    <dbReference type="NCBI Taxonomy" id="1964209"/>
    <lineage>
        <taxon>Bacteria</taxon>
        <taxon>Pseudomonadati</taxon>
        <taxon>Pseudomonadota</taxon>
        <taxon>Alphaproteobacteria</taxon>
        <taxon>Rhodobacterales</taxon>
        <taxon>Roseobacteraceae</taxon>
        <taxon>Palleronia</taxon>
    </lineage>
</organism>
<sequence>MTAAYATRFPVAAFGTGEARHSGASGGELAALGLLATVTLVLSGL</sequence>
<dbReference type="EMBL" id="JAEKPD010000001">
    <property type="protein sequence ID" value="MBJ3761494.1"/>
    <property type="molecule type" value="Genomic_DNA"/>
</dbReference>
<protein>
    <submittedName>
        <fullName evidence="1">Uncharacterized protein</fullName>
    </submittedName>
</protein>
<keyword evidence="2" id="KW-1185">Reference proteome</keyword>
<dbReference type="RefSeq" id="WP_198914653.1">
    <property type="nucleotide sequence ID" value="NZ_JAEKPD010000001.1"/>
</dbReference>
<evidence type="ECO:0000313" key="2">
    <source>
        <dbReference type="Proteomes" id="UP000642488"/>
    </source>
</evidence>
<proteinExistence type="predicted"/>
<name>A0A934MFI5_9RHOB</name>
<accession>A0A934MFI5</accession>
<dbReference type="AlphaFoldDB" id="A0A934MFI5"/>